<evidence type="ECO:0000313" key="1">
    <source>
        <dbReference type="EMBL" id="SDY88399.1"/>
    </source>
</evidence>
<reference evidence="1 2" key="1">
    <citation type="submission" date="2016-10" db="EMBL/GenBank/DDBJ databases">
        <authorList>
            <person name="de Groot N.N."/>
        </authorList>
    </citation>
    <scope>NUCLEOTIDE SEQUENCE [LARGE SCALE GENOMIC DNA]</scope>
    <source>
        <strain evidence="1 2">DSM 26880</strain>
    </source>
</reference>
<organism evidence="1 2">
    <name type="scientific">Citreimonas salinaria</name>
    <dbReference type="NCBI Taxonomy" id="321339"/>
    <lineage>
        <taxon>Bacteria</taxon>
        <taxon>Pseudomonadati</taxon>
        <taxon>Pseudomonadota</taxon>
        <taxon>Alphaproteobacteria</taxon>
        <taxon>Rhodobacterales</taxon>
        <taxon>Roseobacteraceae</taxon>
        <taxon>Citreimonas</taxon>
    </lineage>
</organism>
<evidence type="ECO:0008006" key="3">
    <source>
        <dbReference type="Google" id="ProtNLM"/>
    </source>
</evidence>
<gene>
    <name evidence="1" type="ORF">SAMN05444340_12431</name>
</gene>
<dbReference type="RefSeq" id="WP_089886074.1">
    <property type="nucleotide sequence ID" value="NZ_FNPF01000024.1"/>
</dbReference>
<proteinExistence type="predicted"/>
<dbReference type="STRING" id="321339.SAMN05444340_12431"/>
<name>A0A1H3NJK8_9RHOB</name>
<dbReference type="AlphaFoldDB" id="A0A1H3NJK8"/>
<accession>A0A1H3NJK8</accession>
<evidence type="ECO:0000313" key="2">
    <source>
        <dbReference type="Proteomes" id="UP000199286"/>
    </source>
</evidence>
<dbReference type="Proteomes" id="UP000199286">
    <property type="component" value="Unassembled WGS sequence"/>
</dbReference>
<sequence length="244" mass="28317">MRDTAFVDGCALERFVETFWGYGRFDAPLWFVGMEEACGRHDFPLRFSAWRRRGERTIDDAAEYHREINAGSLFSQGAPLQKTWDKLIRCQLAAFGKPAGKETARRFQVEKLGRVTPSTDPTCLIELMPLPSPSQKDWWISEYTDLEYLQSRKLYMREILPRRIEALNGLIAQYTPKAVVFYGMGYRRSLEKITGALKKSERMSRLFEAKGDQTRFFLTAHPTFHGMSNDHFIELGDRLRDSLK</sequence>
<keyword evidence="2" id="KW-1185">Reference proteome</keyword>
<dbReference type="OrthoDB" id="2858884at2"/>
<dbReference type="EMBL" id="FNPF01000024">
    <property type="protein sequence ID" value="SDY88399.1"/>
    <property type="molecule type" value="Genomic_DNA"/>
</dbReference>
<protein>
    <recommendedName>
        <fullName evidence="3">Uracil DNA glycosylase superfamily protein</fullName>
    </recommendedName>
</protein>